<gene>
    <name evidence="2" type="primary">sixA</name>
    <name evidence="1" type="ORF">A8139_13315</name>
    <name evidence="2" type="ORF">ABKW32_06500</name>
</gene>
<reference evidence="2 4" key="2">
    <citation type="submission" date="2024-05" db="EMBL/GenBank/DDBJ databases">
        <authorList>
            <person name="Busch G.E."/>
            <person name="Sharma I."/>
        </authorList>
    </citation>
    <scope>NUCLEOTIDE SEQUENCE [LARGE SCALE GENOMIC DNA]</scope>
    <source>
        <strain evidence="2 4">23GB23</strain>
    </source>
</reference>
<evidence type="ECO:0000313" key="4">
    <source>
        <dbReference type="Proteomes" id="UP001471651"/>
    </source>
</evidence>
<organism evidence="1 3">
    <name type="scientific">Marinomonas primoryensis</name>
    <dbReference type="NCBI Taxonomy" id="178399"/>
    <lineage>
        <taxon>Bacteria</taxon>
        <taxon>Pseudomonadati</taxon>
        <taxon>Pseudomonadota</taxon>
        <taxon>Gammaproteobacteria</taxon>
        <taxon>Oceanospirillales</taxon>
        <taxon>Oceanospirillaceae</taxon>
        <taxon>Marinomonas</taxon>
    </lineage>
</organism>
<protein>
    <submittedName>
        <fullName evidence="1">Phosphohistidine phosphatase SixA</fullName>
    </submittedName>
</protein>
<evidence type="ECO:0000313" key="2">
    <source>
        <dbReference type="EMBL" id="MEP7729091.1"/>
    </source>
</evidence>
<dbReference type="NCBIfam" id="TIGR00249">
    <property type="entry name" value="sixA"/>
    <property type="match status" value="1"/>
</dbReference>
<name>A0A2Z4PTI2_9GAMM</name>
<dbReference type="EMBL" id="JBDYKN010000004">
    <property type="protein sequence ID" value="MEP7729091.1"/>
    <property type="molecule type" value="Genomic_DNA"/>
</dbReference>
<dbReference type="CDD" id="cd07067">
    <property type="entry name" value="HP_PGM_like"/>
    <property type="match status" value="1"/>
</dbReference>
<dbReference type="Pfam" id="PF00300">
    <property type="entry name" value="His_Phos_1"/>
    <property type="match status" value="1"/>
</dbReference>
<dbReference type="Proteomes" id="UP001471651">
    <property type="component" value="Unassembled WGS sequence"/>
</dbReference>
<dbReference type="InterPro" id="IPR029033">
    <property type="entry name" value="His_PPase_superfam"/>
</dbReference>
<dbReference type="SUPFAM" id="SSF53254">
    <property type="entry name" value="Phosphoglycerate mutase-like"/>
    <property type="match status" value="1"/>
</dbReference>
<dbReference type="OrthoDB" id="280692at2"/>
<accession>A0A2Z4PTI2</accession>
<dbReference type="Proteomes" id="UP000249898">
    <property type="component" value="Chromosome"/>
</dbReference>
<dbReference type="AlphaFoldDB" id="A0A2Z4PTI2"/>
<sequence length="159" mass="17860">MKKLKRLSILRHGNAEPYGFNQDELRELTTLGVAEVKTTARAFASKAEVFDAVFVSPYVRAQQTAKIFLADLELSVDIQSCQLITPYGKEMEVSAWLDEQPYESILLVTHQPFAHQFVDFLVDEPLPMNFAMTTATLASVEGEFFAGACCQFRWCISPS</sequence>
<dbReference type="InterPro" id="IPR013078">
    <property type="entry name" value="His_Pase_superF_clade-1"/>
</dbReference>
<dbReference type="GO" id="GO:0101006">
    <property type="term" value="F:protein histidine phosphatase activity"/>
    <property type="evidence" value="ECO:0007669"/>
    <property type="project" value="InterPro"/>
</dbReference>
<evidence type="ECO:0000313" key="1">
    <source>
        <dbReference type="EMBL" id="AWY00846.1"/>
    </source>
</evidence>
<dbReference type="RefSeq" id="WP_112138837.1">
    <property type="nucleotide sequence ID" value="NZ_CP016181.1"/>
</dbReference>
<dbReference type="GO" id="GO:0005737">
    <property type="term" value="C:cytoplasm"/>
    <property type="evidence" value="ECO:0007669"/>
    <property type="project" value="InterPro"/>
</dbReference>
<dbReference type="Gene3D" id="3.40.50.1240">
    <property type="entry name" value="Phosphoglycerate mutase-like"/>
    <property type="match status" value="1"/>
</dbReference>
<dbReference type="InterPro" id="IPR004449">
    <property type="entry name" value="SixA"/>
</dbReference>
<keyword evidence="4" id="KW-1185">Reference proteome</keyword>
<reference evidence="1 3" key="1">
    <citation type="submission" date="2016-06" db="EMBL/GenBank/DDBJ databases">
        <title>The sequenced genome of the ice-adhering bacterium Marinomonas primoryensis, from Antarctica.</title>
        <authorList>
            <person name="Graham L."/>
            <person name="Vance T.D.R."/>
            <person name="Davies P.L."/>
        </authorList>
    </citation>
    <scope>NUCLEOTIDE SEQUENCE [LARGE SCALE GENOMIC DNA]</scope>
    <source>
        <strain evidence="1 3">AceL</strain>
    </source>
</reference>
<proteinExistence type="predicted"/>
<dbReference type="EMBL" id="CP016181">
    <property type="protein sequence ID" value="AWY00846.1"/>
    <property type="molecule type" value="Genomic_DNA"/>
</dbReference>
<evidence type="ECO:0000313" key="3">
    <source>
        <dbReference type="Proteomes" id="UP000249898"/>
    </source>
</evidence>